<keyword evidence="2" id="KW-1185">Reference proteome</keyword>
<proteinExistence type="predicted"/>
<reference evidence="2" key="1">
    <citation type="submission" date="2018-04" db="EMBL/GenBank/DDBJ databases">
        <authorList>
            <person name="Liu S."/>
            <person name="Wang Z."/>
            <person name="Li J."/>
        </authorList>
    </citation>
    <scope>NUCLEOTIDE SEQUENCE [LARGE SCALE GENOMIC DNA]</scope>
    <source>
        <strain evidence="2">2189</strain>
    </source>
</reference>
<dbReference type="AlphaFoldDB" id="A0A2U1T455"/>
<comment type="caution">
    <text evidence="1">The sequence shown here is derived from an EMBL/GenBank/DDBJ whole genome shotgun (WGS) entry which is preliminary data.</text>
</comment>
<protein>
    <submittedName>
        <fullName evidence="1">Uncharacterized protein</fullName>
    </submittedName>
</protein>
<accession>A0A2U1T455</accession>
<organism evidence="1 2">
    <name type="scientific">Corynebacterium yudongzhengii</name>
    <dbReference type="NCBI Taxonomy" id="2080740"/>
    <lineage>
        <taxon>Bacteria</taxon>
        <taxon>Bacillati</taxon>
        <taxon>Actinomycetota</taxon>
        <taxon>Actinomycetes</taxon>
        <taxon>Mycobacteriales</taxon>
        <taxon>Corynebacteriaceae</taxon>
        <taxon>Corynebacterium</taxon>
    </lineage>
</organism>
<dbReference type="EMBL" id="QEEZ01000033">
    <property type="protein sequence ID" value="PWC00781.1"/>
    <property type="molecule type" value="Genomic_DNA"/>
</dbReference>
<gene>
    <name evidence="1" type="ORF">DF222_10990</name>
</gene>
<dbReference type="KEGG" id="cyz:C3B44_00405"/>
<evidence type="ECO:0000313" key="1">
    <source>
        <dbReference type="EMBL" id="PWC00781.1"/>
    </source>
</evidence>
<name>A0A2U1T455_9CORY</name>
<sequence length="177" mass="20255">MVESYTDAASLDMLRWLIGKRIESYGAEVEVDEGVGAFAGWLKLSRGWVDVSFDVEVTDFPGFESFEPLLQVTPSMTERDGDPYPLGAEVTGVTRIQEQLIQFHRPTDKVDWSWWRDAGLRFSLSDGRELVFHCPSTRTPEVHMRLGSKVTLPAPVRNTFQSGRLRRFEAYRREVLL</sequence>
<dbReference type="Proteomes" id="UP000244989">
    <property type="component" value="Unassembled WGS sequence"/>
</dbReference>
<evidence type="ECO:0000313" key="2">
    <source>
        <dbReference type="Proteomes" id="UP000244989"/>
    </source>
</evidence>